<accession>A0A3D3FYH9</accession>
<dbReference type="PROSITE" id="PS52016">
    <property type="entry name" value="TONB_DEPENDENT_REC_3"/>
    <property type="match status" value="1"/>
</dbReference>
<dbReference type="FunFam" id="2.170.130.10:FF:000010">
    <property type="entry name" value="Ferripyoverdine receptor"/>
    <property type="match status" value="1"/>
</dbReference>
<dbReference type="CDD" id="cd01347">
    <property type="entry name" value="ligand_gated_channel"/>
    <property type="match status" value="1"/>
</dbReference>
<sequence length="737" mass="82524">MSRPLNSTPKSLFLAVRTILFASTALLIQTTFAAETDQKNETSHSDNVQQLQTITLTAEQPQAVTENSGSYTVKSASTATKLDLSLRDTPQTVKVYTRAYLDDRNIESFQELMSHITGVTASRTDERQSYYARGFQVDYYLVDGLPSTLTLAEGDPDLSIYDRVEVVKGANGLMTGAGNPAIGLNLIRKHANAKELTGNLTASAGSWDSYSSSADFSNALNEDGSLRGRIFVKHLQENSFMDFYSKERNIAYGALDYDLSDRTSLSFAAMYQQLERDGIRWGGLPAFYNDGTRTKFDRSLTVSSDWTYWDVDSKAIFASLQHNLFNDVDLHIGYSYRRDDKDTALLYVDGNVDKDTQKSLGAISVYSSEQRNDENNVDIYITAPFTWAGRQQEIVTGASWNQNELLTNKYGTIQGKKEGTNDLDINTPNELDFSNMNTELLTPITNPKRLALNKTTQSGVYIAGKFHVLDPLKVVTGVRLSNWEFESSDGKGTRKFDNQVTPYVGVIYDFAADHSWYASYTDIFKSENRRDIDGGYLDPAVGKNYETGIKSEFFDGRLNTALSVFRIEQDNFAEKITDGYVIVNGVKTSEQAYRSIDGVVSKGVELEVDGEINDQWSLNFGIANFEARDAKGEKVNPNNSRTTSNLFVKYSQDKWSAGAGVDYRSKTYSLTKKDNWRIDQGNIWLASLMLGYQVDPNIKVQLNVDNLFDKVYYEGIGESSMNYGAPRNATLSLRYKF</sequence>
<dbReference type="Gene3D" id="2.40.170.20">
    <property type="entry name" value="TonB-dependent receptor, beta-barrel domain"/>
    <property type="match status" value="1"/>
</dbReference>
<keyword evidence="13 14" id="KW-0998">Cell outer membrane</keyword>
<keyword evidence="4 14" id="KW-1134">Transmembrane beta strand</keyword>
<evidence type="ECO:0000256" key="11">
    <source>
        <dbReference type="ARBA" id="ARBA00023136"/>
    </source>
</evidence>
<dbReference type="GO" id="GO:0015344">
    <property type="term" value="F:siderophore uptake transmembrane transporter activity"/>
    <property type="evidence" value="ECO:0007669"/>
    <property type="project" value="TreeGrafter"/>
</dbReference>
<keyword evidence="10 16" id="KW-0798">TonB box</keyword>
<evidence type="ECO:0000256" key="4">
    <source>
        <dbReference type="ARBA" id="ARBA00022452"/>
    </source>
</evidence>
<dbReference type="EMBL" id="DPXL01000038">
    <property type="protein sequence ID" value="HCM30665.1"/>
    <property type="molecule type" value="Genomic_DNA"/>
</dbReference>
<keyword evidence="11 14" id="KW-0472">Membrane</keyword>
<evidence type="ECO:0000256" key="16">
    <source>
        <dbReference type="RuleBase" id="RU003357"/>
    </source>
</evidence>
<dbReference type="Gene3D" id="2.170.130.10">
    <property type="entry name" value="TonB-dependent receptor, plug domain"/>
    <property type="match status" value="1"/>
</dbReference>
<evidence type="ECO:0000256" key="5">
    <source>
        <dbReference type="ARBA" id="ARBA00022496"/>
    </source>
</evidence>
<evidence type="ECO:0000256" key="8">
    <source>
        <dbReference type="ARBA" id="ARBA00023004"/>
    </source>
</evidence>
<evidence type="ECO:0000313" key="21">
    <source>
        <dbReference type="Proteomes" id="UP000262257"/>
    </source>
</evidence>
<evidence type="ECO:0000256" key="13">
    <source>
        <dbReference type="ARBA" id="ARBA00023237"/>
    </source>
</evidence>
<dbReference type="Pfam" id="PF07715">
    <property type="entry name" value="Plug"/>
    <property type="match status" value="1"/>
</dbReference>
<keyword evidence="5" id="KW-0410">Iron transport</keyword>
<dbReference type="SUPFAM" id="SSF56935">
    <property type="entry name" value="Porins"/>
    <property type="match status" value="1"/>
</dbReference>
<feature type="signal peptide" evidence="17">
    <location>
        <begin position="1"/>
        <end position="33"/>
    </location>
</feature>
<dbReference type="InterPro" id="IPR037066">
    <property type="entry name" value="Plug_dom_sf"/>
</dbReference>
<gene>
    <name evidence="20" type="ORF">DIC32_02615</name>
</gene>
<name>A0A3D3FYH9_ACIRA</name>
<evidence type="ECO:0000256" key="12">
    <source>
        <dbReference type="ARBA" id="ARBA00023170"/>
    </source>
</evidence>
<evidence type="ECO:0000256" key="15">
    <source>
        <dbReference type="PROSITE-ProRule" id="PRU10144"/>
    </source>
</evidence>
<dbReference type="AlphaFoldDB" id="A0A3D3FYH9"/>
<evidence type="ECO:0000256" key="14">
    <source>
        <dbReference type="PROSITE-ProRule" id="PRU01360"/>
    </source>
</evidence>
<dbReference type="PROSITE" id="PS01156">
    <property type="entry name" value="TONB_DEPENDENT_REC_2"/>
    <property type="match status" value="1"/>
</dbReference>
<dbReference type="Pfam" id="PF00593">
    <property type="entry name" value="TonB_dep_Rec_b-barrel"/>
    <property type="match status" value="1"/>
</dbReference>
<feature type="chain" id="PRO_5017637327" evidence="17">
    <location>
        <begin position="34"/>
        <end position="737"/>
    </location>
</feature>
<keyword evidence="12 20" id="KW-0675">Receptor</keyword>
<proteinExistence type="inferred from homology"/>
<protein>
    <submittedName>
        <fullName evidence="20">TonB-dependent siderophore receptor</fullName>
    </submittedName>
</protein>
<dbReference type="InterPro" id="IPR000531">
    <property type="entry name" value="Beta-barrel_TonB"/>
</dbReference>
<dbReference type="GO" id="GO:0038023">
    <property type="term" value="F:signaling receptor activity"/>
    <property type="evidence" value="ECO:0007669"/>
    <property type="project" value="InterPro"/>
</dbReference>
<dbReference type="InterPro" id="IPR036942">
    <property type="entry name" value="Beta-barrel_TonB_sf"/>
</dbReference>
<evidence type="ECO:0000256" key="2">
    <source>
        <dbReference type="ARBA" id="ARBA00009810"/>
    </source>
</evidence>
<organism evidence="20 21">
    <name type="scientific">Acinetobacter radioresistens</name>
    <dbReference type="NCBI Taxonomy" id="40216"/>
    <lineage>
        <taxon>Bacteria</taxon>
        <taxon>Pseudomonadati</taxon>
        <taxon>Pseudomonadota</taxon>
        <taxon>Gammaproteobacteria</taxon>
        <taxon>Moraxellales</taxon>
        <taxon>Moraxellaceae</taxon>
        <taxon>Acinetobacter</taxon>
    </lineage>
</organism>
<evidence type="ECO:0000256" key="7">
    <source>
        <dbReference type="ARBA" id="ARBA00022729"/>
    </source>
</evidence>
<keyword evidence="7 17" id="KW-0732">Signal</keyword>
<dbReference type="InterPro" id="IPR010105">
    <property type="entry name" value="TonB_sidphr_rcpt"/>
</dbReference>
<keyword evidence="8" id="KW-0408">Iron</keyword>
<comment type="caution">
    <text evidence="20">The sequence shown here is derived from an EMBL/GenBank/DDBJ whole genome shotgun (WGS) entry which is preliminary data.</text>
</comment>
<evidence type="ECO:0000256" key="3">
    <source>
        <dbReference type="ARBA" id="ARBA00022448"/>
    </source>
</evidence>
<evidence type="ECO:0000256" key="10">
    <source>
        <dbReference type="ARBA" id="ARBA00023077"/>
    </source>
</evidence>
<dbReference type="PANTHER" id="PTHR32552:SF74">
    <property type="entry name" value="HYDROXAMATE SIDEROPHORE RECEPTOR FHUE"/>
    <property type="match status" value="1"/>
</dbReference>
<feature type="domain" description="TonB-dependent receptor plug" evidence="19">
    <location>
        <begin position="86"/>
        <end position="181"/>
    </location>
</feature>
<keyword evidence="6 14" id="KW-0812">Transmembrane</keyword>
<dbReference type="InterPro" id="IPR012910">
    <property type="entry name" value="Plug_dom"/>
</dbReference>
<evidence type="ECO:0000259" key="19">
    <source>
        <dbReference type="Pfam" id="PF07715"/>
    </source>
</evidence>
<evidence type="ECO:0000256" key="17">
    <source>
        <dbReference type="SAM" id="SignalP"/>
    </source>
</evidence>
<dbReference type="InterPro" id="IPR039426">
    <property type="entry name" value="TonB-dep_rcpt-like"/>
</dbReference>
<keyword evidence="9" id="KW-0406">Ion transport</keyword>
<dbReference type="NCBIfam" id="TIGR01783">
    <property type="entry name" value="TonB-siderophor"/>
    <property type="match status" value="1"/>
</dbReference>
<evidence type="ECO:0000313" key="20">
    <source>
        <dbReference type="EMBL" id="HCM30665.1"/>
    </source>
</evidence>
<dbReference type="Proteomes" id="UP000262257">
    <property type="component" value="Unassembled WGS sequence"/>
</dbReference>
<dbReference type="GO" id="GO:0009279">
    <property type="term" value="C:cell outer membrane"/>
    <property type="evidence" value="ECO:0007669"/>
    <property type="project" value="UniProtKB-SubCell"/>
</dbReference>
<comment type="similarity">
    <text evidence="2 14 16">Belongs to the TonB-dependent receptor family.</text>
</comment>
<evidence type="ECO:0000259" key="18">
    <source>
        <dbReference type="Pfam" id="PF00593"/>
    </source>
</evidence>
<dbReference type="GO" id="GO:0015891">
    <property type="term" value="P:siderophore transport"/>
    <property type="evidence" value="ECO:0007669"/>
    <property type="project" value="InterPro"/>
</dbReference>
<evidence type="ECO:0000256" key="6">
    <source>
        <dbReference type="ARBA" id="ARBA00022692"/>
    </source>
</evidence>
<keyword evidence="3 14" id="KW-0813">Transport</keyword>
<evidence type="ECO:0000256" key="1">
    <source>
        <dbReference type="ARBA" id="ARBA00004571"/>
    </source>
</evidence>
<feature type="domain" description="TonB-dependent receptor-like beta-barrel" evidence="18">
    <location>
        <begin position="282"/>
        <end position="707"/>
    </location>
</feature>
<evidence type="ECO:0000256" key="9">
    <source>
        <dbReference type="ARBA" id="ARBA00023065"/>
    </source>
</evidence>
<reference evidence="20 21" key="1">
    <citation type="journal article" date="2018" name="Nat. Biotechnol.">
        <title>A standardized bacterial taxonomy based on genome phylogeny substantially revises the tree of life.</title>
        <authorList>
            <person name="Parks D.H."/>
            <person name="Chuvochina M."/>
            <person name="Waite D.W."/>
            <person name="Rinke C."/>
            <person name="Skarshewski A."/>
            <person name="Chaumeil P.A."/>
            <person name="Hugenholtz P."/>
        </authorList>
    </citation>
    <scope>NUCLEOTIDE SEQUENCE [LARGE SCALE GENOMIC DNA]</scope>
    <source>
        <strain evidence="20">UBA10045</strain>
    </source>
</reference>
<feature type="short sequence motif" description="TonB C-terminal box" evidence="15">
    <location>
        <begin position="720"/>
        <end position="737"/>
    </location>
</feature>
<dbReference type="InterPro" id="IPR010917">
    <property type="entry name" value="TonB_rcpt_CS"/>
</dbReference>
<dbReference type="PANTHER" id="PTHR32552">
    <property type="entry name" value="FERRICHROME IRON RECEPTOR-RELATED"/>
    <property type="match status" value="1"/>
</dbReference>
<comment type="subcellular location">
    <subcellularLocation>
        <location evidence="1 14">Cell outer membrane</location>
        <topology evidence="1 14">Multi-pass membrane protein</topology>
    </subcellularLocation>
</comment>